<dbReference type="PANTHER" id="PTHR21661:SF35">
    <property type="entry name" value="EPOXIDE HYDROLASE"/>
    <property type="match status" value="1"/>
</dbReference>
<dbReference type="InterPro" id="IPR029058">
    <property type="entry name" value="AB_hydrolase_fold"/>
</dbReference>
<keyword evidence="7" id="KW-1185">Reference proteome</keyword>
<dbReference type="Gene3D" id="3.40.50.1820">
    <property type="entry name" value="alpha/beta hydrolase"/>
    <property type="match status" value="1"/>
</dbReference>
<evidence type="ECO:0000256" key="2">
    <source>
        <dbReference type="ARBA" id="ARBA00022797"/>
    </source>
</evidence>
<evidence type="ECO:0000256" key="4">
    <source>
        <dbReference type="PIRSR" id="PIRSR001112-1"/>
    </source>
</evidence>
<name>A0A6A6PTU7_9PEZI</name>
<dbReference type="PIRSF" id="PIRSF001112">
    <property type="entry name" value="Epoxide_hydrolase"/>
    <property type="match status" value="1"/>
</dbReference>
<comment type="similarity">
    <text evidence="1">Belongs to the peptidase S33 family.</text>
</comment>
<evidence type="ECO:0000259" key="5">
    <source>
        <dbReference type="Pfam" id="PF06441"/>
    </source>
</evidence>
<feature type="active site" description="Nucleophile" evidence="4">
    <location>
        <position position="180"/>
    </location>
</feature>
<proteinExistence type="inferred from homology"/>
<dbReference type="PANTHER" id="PTHR21661">
    <property type="entry name" value="EPOXIDE HYDROLASE 1-RELATED"/>
    <property type="match status" value="1"/>
</dbReference>
<sequence>MASTITKIAPFSVQVPDSELSDLKSRLQSTRYPAAEITSGWSHGVPLQAMRELTNYWIEKYDWRKCEAWLNSHEQFLASYEGEEIYFLHIKSKHAEAMPMLLVHGWPGSILEFRKAVGPLTDPTQYGGKAEDAFHLVIPSLPGYGWSTAKSEWSHRRINKAFVALMVKLGYDQWVAQGGDWGGDLVAILASENPPASLVGVHLNTIFFNVPKEVGGRKDLSPGEQRAVRQMEAWDGTEDAYLMLQATRPQTIGYSLADSPVGQAAWILEKIHGWSHHRGDVYEILTKDEILDNIMIYWLTNTGSTSARLYTQQNHDWTMGTRIEIPIGVTLFPGDASYVPRSWAEKYYSRIIHWRDAEKGGHFAAWEVPEIFVQEVRDTFRHVRS</sequence>
<dbReference type="Pfam" id="PF06441">
    <property type="entry name" value="EHN"/>
    <property type="match status" value="1"/>
</dbReference>
<dbReference type="GO" id="GO:0004301">
    <property type="term" value="F:epoxide hydrolase activity"/>
    <property type="evidence" value="ECO:0007669"/>
    <property type="project" value="TreeGrafter"/>
</dbReference>
<feature type="active site" description="Proton acceptor" evidence="4">
    <location>
        <position position="362"/>
    </location>
</feature>
<keyword evidence="3 6" id="KW-0378">Hydrolase</keyword>
<reference evidence="6" key="1">
    <citation type="journal article" date="2020" name="Stud. Mycol.">
        <title>101 Dothideomycetes genomes: a test case for predicting lifestyles and emergence of pathogens.</title>
        <authorList>
            <person name="Haridas S."/>
            <person name="Albert R."/>
            <person name="Binder M."/>
            <person name="Bloem J."/>
            <person name="Labutti K."/>
            <person name="Salamov A."/>
            <person name="Andreopoulos B."/>
            <person name="Baker S."/>
            <person name="Barry K."/>
            <person name="Bills G."/>
            <person name="Bluhm B."/>
            <person name="Cannon C."/>
            <person name="Castanera R."/>
            <person name="Culley D."/>
            <person name="Daum C."/>
            <person name="Ezra D."/>
            <person name="Gonzalez J."/>
            <person name="Henrissat B."/>
            <person name="Kuo A."/>
            <person name="Liang C."/>
            <person name="Lipzen A."/>
            <person name="Lutzoni F."/>
            <person name="Magnuson J."/>
            <person name="Mondo S."/>
            <person name="Nolan M."/>
            <person name="Ohm R."/>
            <person name="Pangilinan J."/>
            <person name="Park H.-J."/>
            <person name="Ramirez L."/>
            <person name="Alfaro M."/>
            <person name="Sun H."/>
            <person name="Tritt A."/>
            <person name="Yoshinaga Y."/>
            <person name="Zwiers L.-H."/>
            <person name="Turgeon B."/>
            <person name="Goodwin S."/>
            <person name="Spatafora J."/>
            <person name="Crous P."/>
            <person name="Grigoriev I."/>
        </authorList>
    </citation>
    <scope>NUCLEOTIDE SEQUENCE</scope>
    <source>
        <strain evidence="6">CBS 113389</strain>
    </source>
</reference>
<dbReference type="InterPro" id="IPR010497">
    <property type="entry name" value="Epoxide_hydro_N"/>
</dbReference>
<dbReference type="Proteomes" id="UP000799767">
    <property type="component" value="Unassembled WGS sequence"/>
</dbReference>
<feature type="domain" description="Epoxide hydrolase N-terminal" evidence="5">
    <location>
        <begin position="8"/>
        <end position="113"/>
    </location>
</feature>
<dbReference type="SUPFAM" id="SSF53474">
    <property type="entry name" value="alpha/beta-Hydrolases"/>
    <property type="match status" value="1"/>
</dbReference>
<accession>A0A6A6PTU7</accession>
<evidence type="ECO:0000313" key="7">
    <source>
        <dbReference type="Proteomes" id="UP000799767"/>
    </source>
</evidence>
<dbReference type="GeneID" id="54478097"/>
<feature type="active site" description="Proton donor" evidence="4">
    <location>
        <position position="310"/>
    </location>
</feature>
<dbReference type="EMBL" id="MU001635">
    <property type="protein sequence ID" value="KAF2483104.1"/>
    <property type="molecule type" value="Genomic_DNA"/>
</dbReference>
<protein>
    <submittedName>
        <fullName evidence="6">Epoxide hydrolase 1</fullName>
    </submittedName>
</protein>
<organism evidence="6 7">
    <name type="scientific">Neohortaea acidophila</name>
    <dbReference type="NCBI Taxonomy" id="245834"/>
    <lineage>
        <taxon>Eukaryota</taxon>
        <taxon>Fungi</taxon>
        <taxon>Dikarya</taxon>
        <taxon>Ascomycota</taxon>
        <taxon>Pezizomycotina</taxon>
        <taxon>Dothideomycetes</taxon>
        <taxon>Dothideomycetidae</taxon>
        <taxon>Mycosphaerellales</taxon>
        <taxon>Teratosphaeriaceae</taxon>
        <taxon>Neohortaea</taxon>
    </lineage>
</organism>
<dbReference type="GO" id="GO:0097176">
    <property type="term" value="P:epoxide metabolic process"/>
    <property type="evidence" value="ECO:0007669"/>
    <property type="project" value="TreeGrafter"/>
</dbReference>
<dbReference type="InterPro" id="IPR000639">
    <property type="entry name" value="Epox_hydrolase-like"/>
</dbReference>
<gene>
    <name evidence="6" type="ORF">BDY17DRAFT_323866</name>
</gene>
<keyword evidence="2" id="KW-0058">Aromatic hydrocarbons catabolism</keyword>
<dbReference type="PRINTS" id="PR00412">
    <property type="entry name" value="EPOXHYDRLASE"/>
</dbReference>
<evidence type="ECO:0000256" key="3">
    <source>
        <dbReference type="ARBA" id="ARBA00022801"/>
    </source>
</evidence>
<dbReference type="AlphaFoldDB" id="A0A6A6PTU7"/>
<dbReference type="RefSeq" id="XP_033589674.1">
    <property type="nucleotide sequence ID" value="XM_033737095.1"/>
</dbReference>
<evidence type="ECO:0000313" key="6">
    <source>
        <dbReference type="EMBL" id="KAF2483104.1"/>
    </source>
</evidence>
<evidence type="ECO:0000256" key="1">
    <source>
        <dbReference type="ARBA" id="ARBA00010088"/>
    </source>
</evidence>
<dbReference type="OrthoDB" id="7130006at2759"/>
<dbReference type="InterPro" id="IPR016292">
    <property type="entry name" value="Epoxide_hydrolase"/>
</dbReference>